<sequence>MERNNWRSKGLPDVQHVGDRTQGDWVTVGALSQSLKITQPNGNVQAECDSWLASWDFTLPRVPAFLSLDSIFSISKGQQLGINGTSVSALQMRPSSAHVGTGFSLCPLIGAIQEEESCDIVRAYLTYFAEILGSDTPKTRLNDRLDGCPGIFFVVDTGNLEMLKLWTSYAGNADQTYRKIPVLGFAIAHCQEFRQDMPLVVKNHVEFRMASGCDSPRLHDLDDLDDARVWCLAAPARKRIAQALNLRFTVRYVFHSASRDERLSGANRKLAEVHRASELLGIRYFLVVQTLASGHLTERFLTYLAMPTPQPLVLPFAAPSGHGKTELAGNLGRLLSLGLHGVNCTSFRLESSLFCQ</sequence>
<protein>
    <submittedName>
        <fullName evidence="1">Uncharacterized protein</fullName>
    </submittedName>
</protein>
<evidence type="ECO:0000313" key="2">
    <source>
        <dbReference type="Proteomes" id="UP001302602"/>
    </source>
</evidence>
<dbReference type="AlphaFoldDB" id="A0AAN6U4T7"/>
<evidence type="ECO:0000313" key="1">
    <source>
        <dbReference type="EMBL" id="KAK4125846.1"/>
    </source>
</evidence>
<gene>
    <name evidence="1" type="ORF">N657DRAFT_280586</name>
</gene>
<reference evidence="1" key="1">
    <citation type="journal article" date="2023" name="Mol. Phylogenet. Evol.">
        <title>Genome-scale phylogeny and comparative genomics of the fungal order Sordariales.</title>
        <authorList>
            <person name="Hensen N."/>
            <person name="Bonometti L."/>
            <person name="Westerberg I."/>
            <person name="Brannstrom I.O."/>
            <person name="Guillou S."/>
            <person name="Cros-Aarteil S."/>
            <person name="Calhoun S."/>
            <person name="Haridas S."/>
            <person name="Kuo A."/>
            <person name="Mondo S."/>
            <person name="Pangilinan J."/>
            <person name="Riley R."/>
            <person name="LaButti K."/>
            <person name="Andreopoulos B."/>
            <person name="Lipzen A."/>
            <person name="Chen C."/>
            <person name="Yan M."/>
            <person name="Daum C."/>
            <person name="Ng V."/>
            <person name="Clum A."/>
            <person name="Steindorff A."/>
            <person name="Ohm R.A."/>
            <person name="Martin F."/>
            <person name="Silar P."/>
            <person name="Natvig D.O."/>
            <person name="Lalanne C."/>
            <person name="Gautier V."/>
            <person name="Ament-Velasquez S.L."/>
            <person name="Kruys A."/>
            <person name="Hutchinson M.I."/>
            <person name="Powell A.J."/>
            <person name="Barry K."/>
            <person name="Miller A.N."/>
            <person name="Grigoriev I.V."/>
            <person name="Debuchy R."/>
            <person name="Gladieux P."/>
            <person name="Hiltunen Thoren M."/>
            <person name="Johannesson H."/>
        </authorList>
    </citation>
    <scope>NUCLEOTIDE SEQUENCE</scope>
    <source>
        <strain evidence="1">CBS 731.68</strain>
    </source>
</reference>
<keyword evidence="2" id="KW-1185">Reference proteome</keyword>
<dbReference type="RefSeq" id="XP_062649617.1">
    <property type="nucleotide sequence ID" value="XM_062786601.1"/>
</dbReference>
<dbReference type="EMBL" id="MU853225">
    <property type="protein sequence ID" value="KAK4125846.1"/>
    <property type="molecule type" value="Genomic_DNA"/>
</dbReference>
<comment type="caution">
    <text evidence="1">The sequence shown here is derived from an EMBL/GenBank/DDBJ whole genome shotgun (WGS) entry which is preliminary data.</text>
</comment>
<dbReference type="Proteomes" id="UP001302602">
    <property type="component" value="Unassembled WGS sequence"/>
</dbReference>
<organism evidence="1 2">
    <name type="scientific">Parathielavia appendiculata</name>
    <dbReference type="NCBI Taxonomy" id="2587402"/>
    <lineage>
        <taxon>Eukaryota</taxon>
        <taxon>Fungi</taxon>
        <taxon>Dikarya</taxon>
        <taxon>Ascomycota</taxon>
        <taxon>Pezizomycotina</taxon>
        <taxon>Sordariomycetes</taxon>
        <taxon>Sordariomycetidae</taxon>
        <taxon>Sordariales</taxon>
        <taxon>Chaetomiaceae</taxon>
        <taxon>Parathielavia</taxon>
    </lineage>
</organism>
<reference evidence="1" key="2">
    <citation type="submission" date="2023-05" db="EMBL/GenBank/DDBJ databases">
        <authorList>
            <consortium name="Lawrence Berkeley National Laboratory"/>
            <person name="Steindorff A."/>
            <person name="Hensen N."/>
            <person name="Bonometti L."/>
            <person name="Westerberg I."/>
            <person name="Brannstrom I.O."/>
            <person name="Guillou S."/>
            <person name="Cros-Aarteil S."/>
            <person name="Calhoun S."/>
            <person name="Haridas S."/>
            <person name="Kuo A."/>
            <person name="Mondo S."/>
            <person name="Pangilinan J."/>
            <person name="Riley R."/>
            <person name="Labutti K."/>
            <person name="Andreopoulos B."/>
            <person name="Lipzen A."/>
            <person name="Chen C."/>
            <person name="Yanf M."/>
            <person name="Daum C."/>
            <person name="Ng V."/>
            <person name="Clum A."/>
            <person name="Ohm R."/>
            <person name="Martin F."/>
            <person name="Silar P."/>
            <person name="Natvig D."/>
            <person name="Lalanne C."/>
            <person name="Gautier V."/>
            <person name="Ament-Velasquez S.L."/>
            <person name="Kruys A."/>
            <person name="Hutchinson M.I."/>
            <person name="Powell A.J."/>
            <person name="Barry K."/>
            <person name="Miller A.N."/>
            <person name="Grigoriev I.V."/>
            <person name="Debuchy R."/>
            <person name="Gladieux P."/>
            <person name="Thoren M.H."/>
            <person name="Johannesson H."/>
        </authorList>
    </citation>
    <scope>NUCLEOTIDE SEQUENCE</scope>
    <source>
        <strain evidence="1">CBS 731.68</strain>
    </source>
</reference>
<accession>A0AAN6U4T7</accession>
<dbReference type="GeneID" id="87823369"/>
<name>A0AAN6U4T7_9PEZI</name>
<proteinExistence type="predicted"/>